<gene>
    <name evidence="1" type="ORF">KPSA3_07410</name>
</gene>
<sequence length="53" mass="6179">MMGKNCSIGQRFPCYLSENTRLNQYPALTLHVMRHPRRSPRTSSSSRSIWLGR</sequence>
<proteinExistence type="predicted"/>
<dbReference type="AlphaFoldDB" id="A0AAN4QD89"/>
<evidence type="ECO:0000313" key="1">
    <source>
        <dbReference type="EMBL" id="GBH21364.1"/>
    </source>
</evidence>
<reference evidence="1 2" key="1">
    <citation type="submission" date="2018-04" db="EMBL/GenBank/DDBJ databases">
        <title>Draft genome sequence of Pseudomonas syringae pv. actinidiae biovar 3 strains isolated from kiwifruit in Kagawa prefecture.</title>
        <authorList>
            <person name="Tabuchi M."/>
            <person name="Saito M."/>
            <person name="Fujiwara S."/>
            <person name="Sasa N."/>
            <person name="Akimitsu K."/>
            <person name="Gomi K."/>
            <person name="Konishi-Sugita S."/>
            <person name="Hamano K."/>
            <person name="Kataoka I."/>
        </authorList>
    </citation>
    <scope>NUCLEOTIDE SEQUENCE [LARGE SCALE GENOMIC DNA]</scope>
    <source>
        <strain evidence="1 2">MAFF212211</strain>
    </source>
</reference>
<name>A0AAN4QD89_PSESF</name>
<accession>A0AAN4QD89</accession>
<comment type="caution">
    <text evidence="1">The sequence shown here is derived from an EMBL/GenBank/DDBJ whole genome shotgun (WGS) entry which is preliminary data.</text>
</comment>
<evidence type="ECO:0000313" key="2">
    <source>
        <dbReference type="Proteomes" id="UP000248291"/>
    </source>
</evidence>
<dbReference type="Proteomes" id="UP000248291">
    <property type="component" value="Unassembled WGS sequence"/>
</dbReference>
<organism evidence="1 2">
    <name type="scientific">Pseudomonas syringae pv. actinidiae</name>
    <dbReference type="NCBI Taxonomy" id="103796"/>
    <lineage>
        <taxon>Bacteria</taxon>
        <taxon>Pseudomonadati</taxon>
        <taxon>Pseudomonadota</taxon>
        <taxon>Gammaproteobacteria</taxon>
        <taxon>Pseudomonadales</taxon>
        <taxon>Pseudomonadaceae</taxon>
        <taxon>Pseudomonas</taxon>
        <taxon>Pseudomonas syringae</taxon>
    </lineage>
</organism>
<protein>
    <submittedName>
        <fullName evidence="1">Uncharacterized protein</fullName>
    </submittedName>
</protein>
<dbReference type="EMBL" id="BGKA01000289">
    <property type="protein sequence ID" value="GBH21364.1"/>
    <property type="molecule type" value="Genomic_DNA"/>
</dbReference>